<evidence type="ECO:0000313" key="2">
    <source>
        <dbReference type="Proteomes" id="UP000789759"/>
    </source>
</evidence>
<dbReference type="EMBL" id="CAJVQA010002039">
    <property type="protein sequence ID" value="CAG8534643.1"/>
    <property type="molecule type" value="Genomic_DNA"/>
</dbReference>
<gene>
    <name evidence="1" type="ORF">CPELLU_LOCUS4009</name>
</gene>
<sequence length="82" mass="9762">MDRSQLTVTSFNHLRQEHLYSVKNIMDNIDITEYFKEFYNKDVSDIANNIESLSLKEDDSFDDFNKAEVYIHRFSDSKGFKI</sequence>
<name>A0A9N9FHV1_9GLOM</name>
<dbReference type="AlphaFoldDB" id="A0A9N9FHV1"/>
<dbReference type="Proteomes" id="UP000789759">
    <property type="component" value="Unassembled WGS sequence"/>
</dbReference>
<organism evidence="1 2">
    <name type="scientific">Cetraspora pellucida</name>
    <dbReference type="NCBI Taxonomy" id="1433469"/>
    <lineage>
        <taxon>Eukaryota</taxon>
        <taxon>Fungi</taxon>
        <taxon>Fungi incertae sedis</taxon>
        <taxon>Mucoromycota</taxon>
        <taxon>Glomeromycotina</taxon>
        <taxon>Glomeromycetes</taxon>
        <taxon>Diversisporales</taxon>
        <taxon>Gigasporaceae</taxon>
        <taxon>Cetraspora</taxon>
    </lineage>
</organism>
<keyword evidence="2" id="KW-1185">Reference proteome</keyword>
<evidence type="ECO:0000313" key="1">
    <source>
        <dbReference type="EMBL" id="CAG8534643.1"/>
    </source>
</evidence>
<comment type="caution">
    <text evidence="1">The sequence shown here is derived from an EMBL/GenBank/DDBJ whole genome shotgun (WGS) entry which is preliminary data.</text>
</comment>
<reference evidence="1" key="1">
    <citation type="submission" date="2021-06" db="EMBL/GenBank/DDBJ databases">
        <authorList>
            <person name="Kallberg Y."/>
            <person name="Tangrot J."/>
            <person name="Rosling A."/>
        </authorList>
    </citation>
    <scope>NUCLEOTIDE SEQUENCE</scope>
    <source>
        <strain evidence="1">FL966</strain>
    </source>
</reference>
<proteinExistence type="predicted"/>
<accession>A0A9N9FHV1</accession>
<protein>
    <submittedName>
        <fullName evidence="1">25019_t:CDS:1</fullName>
    </submittedName>
</protein>